<feature type="transmembrane region" description="Helical" evidence="1">
    <location>
        <begin position="6"/>
        <end position="23"/>
    </location>
</feature>
<protein>
    <submittedName>
        <fullName evidence="2">Uncharacterized protein</fullName>
    </submittedName>
</protein>
<dbReference type="AlphaFoldDB" id="A0A0E9SW80"/>
<keyword evidence="1" id="KW-0812">Transmembrane</keyword>
<keyword evidence="1" id="KW-1133">Transmembrane helix</keyword>
<name>A0A0E9SW80_ANGAN</name>
<sequence length="47" mass="5679">MTDSLWWLLFWVSLVCWWKLNLLSSVTPRYLKLSTISTVWLLMRMGC</sequence>
<evidence type="ECO:0000313" key="2">
    <source>
        <dbReference type="EMBL" id="JAH45551.1"/>
    </source>
</evidence>
<dbReference type="EMBL" id="GBXM01063026">
    <property type="protein sequence ID" value="JAH45551.1"/>
    <property type="molecule type" value="Transcribed_RNA"/>
</dbReference>
<organism evidence="2">
    <name type="scientific">Anguilla anguilla</name>
    <name type="common">European freshwater eel</name>
    <name type="synonym">Muraena anguilla</name>
    <dbReference type="NCBI Taxonomy" id="7936"/>
    <lineage>
        <taxon>Eukaryota</taxon>
        <taxon>Metazoa</taxon>
        <taxon>Chordata</taxon>
        <taxon>Craniata</taxon>
        <taxon>Vertebrata</taxon>
        <taxon>Euteleostomi</taxon>
        <taxon>Actinopterygii</taxon>
        <taxon>Neopterygii</taxon>
        <taxon>Teleostei</taxon>
        <taxon>Anguilliformes</taxon>
        <taxon>Anguillidae</taxon>
        <taxon>Anguilla</taxon>
    </lineage>
</organism>
<evidence type="ECO:0000256" key="1">
    <source>
        <dbReference type="SAM" id="Phobius"/>
    </source>
</evidence>
<accession>A0A0E9SW80</accession>
<keyword evidence="1" id="KW-0472">Membrane</keyword>
<reference evidence="2" key="1">
    <citation type="submission" date="2014-11" db="EMBL/GenBank/DDBJ databases">
        <authorList>
            <person name="Amaro Gonzalez C."/>
        </authorList>
    </citation>
    <scope>NUCLEOTIDE SEQUENCE</scope>
</reference>
<reference evidence="2" key="2">
    <citation type="journal article" date="2015" name="Fish Shellfish Immunol.">
        <title>Early steps in the European eel (Anguilla anguilla)-Vibrio vulnificus interaction in the gills: Role of the RtxA13 toxin.</title>
        <authorList>
            <person name="Callol A."/>
            <person name="Pajuelo D."/>
            <person name="Ebbesson L."/>
            <person name="Teles M."/>
            <person name="MacKenzie S."/>
            <person name="Amaro C."/>
        </authorList>
    </citation>
    <scope>NUCLEOTIDE SEQUENCE</scope>
</reference>
<proteinExistence type="predicted"/>